<dbReference type="InterPro" id="IPR044690">
    <property type="entry name" value="CAS_plant"/>
</dbReference>
<evidence type="ECO:0000313" key="4">
    <source>
        <dbReference type="Proteomes" id="UP000554482"/>
    </source>
</evidence>
<dbReference type="Proteomes" id="UP000554482">
    <property type="component" value="Unassembled WGS sequence"/>
</dbReference>
<accession>A0A7J6W659</accession>
<dbReference type="SUPFAM" id="SSF52821">
    <property type="entry name" value="Rhodanese/Cell cycle control phosphatase"/>
    <property type="match status" value="1"/>
</dbReference>
<dbReference type="PROSITE" id="PS50206">
    <property type="entry name" value="RHODANESE_3"/>
    <property type="match status" value="1"/>
</dbReference>
<gene>
    <name evidence="3" type="ORF">FRX31_018135</name>
</gene>
<dbReference type="PANTHER" id="PTHR34209">
    <property type="entry name" value="RHODANESE/CELL CYCLE CONTROL PHOSPHATASE SUPERFAMILY PROTEIN"/>
    <property type="match status" value="1"/>
</dbReference>
<dbReference type="EMBL" id="JABWDY010021616">
    <property type="protein sequence ID" value="KAF5192278.1"/>
    <property type="molecule type" value="Genomic_DNA"/>
</dbReference>
<reference evidence="3 4" key="1">
    <citation type="submission" date="2020-06" db="EMBL/GenBank/DDBJ databases">
        <title>Transcriptomic and genomic resources for Thalictrum thalictroides and T. hernandezii: Facilitating candidate gene discovery in an emerging model plant lineage.</title>
        <authorList>
            <person name="Arias T."/>
            <person name="Riano-Pachon D.M."/>
            <person name="Di Stilio V.S."/>
        </authorList>
    </citation>
    <scope>NUCLEOTIDE SEQUENCE [LARGE SCALE GENOMIC DNA]</scope>
    <source>
        <strain evidence="4">cv. WT478/WT964</strain>
        <tissue evidence="3">Leaves</tissue>
    </source>
</reference>
<protein>
    <submittedName>
        <fullName evidence="3">Rhodanese/Cell cycle control phosphatase superfamily protein</fullName>
    </submittedName>
</protein>
<dbReference type="GO" id="GO:0090333">
    <property type="term" value="P:regulation of stomatal closure"/>
    <property type="evidence" value="ECO:0007669"/>
    <property type="project" value="InterPro"/>
</dbReference>
<dbReference type="GO" id="GO:0009704">
    <property type="term" value="P:de-etiolation"/>
    <property type="evidence" value="ECO:0007669"/>
    <property type="project" value="InterPro"/>
</dbReference>
<feature type="domain" description="Rhodanese" evidence="2">
    <location>
        <begin position="278"/>
        <end position="392"/>
    </location>
</feature>
<dbReference type="Gene3D" id="3.40.250.10">
    <property type="entry name" value="Rhodanese-like domain"/>
    <property type="match status" value="1"/>
</dbReference>
<sequence>MGTLIQPYPLHTAHLNFASPQDKLFTISHQITYTINNSSQTAHPTINVFPTSLSQSLPDDPLTTFKTSIDNFISLVSSSIDTSVGKGHLSTKNTLNAITSQLTHTVQTVNEKIDNLVSGLLSGADHSAELATNSLKGLSVNFKDSVGKAGLVSIDLLRRTIIAFEDYFATGISLILNYYGSVKELIPPEFRDILNSTETKAVEILGPVAAVFKQVYISIETVETNLGLDPNDPVVSLLFFLGTSATLGILYWILVFGGYSGDLSPQLTLELLTGEKYVVLIDIRPEDLRKRDGVPDLRRGARFKYASINLPEIDGSVRKLMKRERDLNATLTAAVIRNLKIVEGRSKVIVLDADGTHSKSIARSLRKLGVKKPYLVQGGFQSWVKNGLRIKELKPETTFSVLNEEAEAILEDIKPSPLQIVGYGVGFIAAIYALSEWEMTLQFIGVIGIGQTVYRRIASYDDSEDFKQDVRLLLGPFKVGANAFSWAAGKLEPNKIGLATSPSSTDVQSRVLQAAAKHESQPPASLESEEGKESSLGGGGNEMENGSEVE</sequence>
<dbReference type="InterPro" id="IPR036873">
    <property type="entry name" value="Rhodanese-like_dom_sf"/>
</dbReference>
<organism evidence="3 4">
    <name type="scientific">Thalictrum thalictroides</name>
    <name type="common">Rue-anemone</name>
    <name type="synonym">Anemone thalictroides</name>
    <dbReference type="NCBI Taxonomy" id="46969"/>
    <lineage>
        <taxon>Eukaryota</taxon>
        <taxon>Viridiplantae</taxon>
        <taxon>Streptophyta</taxon>
        <taxon>Embryophyta</taxon>
        <taxon>Tracheophyta</taxon>
        <taxon>Spermatophyta</taxon>
        <taxon>Magnoliopsida</taxon>
        <taxon>Ranunculales</taxon>
        <taxon>Ranunculaceae</taxon>
        <taxon>Thalictroideae</taxon>
        <taxon>Thalictrum</taxon>
    </lineage>
</organism>
<dbReference type="SMART" id="SM00450">
    <property type="entry name" value="RHOD"/>
    <property type="match status" value="1"/>
</dbReference>
<dbReference type="GO" id="GO:0071277">
    <property type="term" value="P:cellular response to calcium ion"/>
    <property type="evidence" value="ECO:0007669"/>
    <property type="project" value="InterPro"/>
</dbReference>
<dbReference type="CDD" id="cd00158">
    <property type="entry name" value="RHOD"/>
    <property type="match status" value="1"/>
</dbReference>
<dbReference type="AlphaFoldDB" id="A0A7J6W659"/>
<name>A0A7J6W659_THATH</name>
<comment type="caution">
    <text evidence="3">The sequence shown here is derived from an EMBL/GenBank/DDBJ whole genome shotgun (WGS) entry which is preliminary data.</text>
</comment>
<dbReference type="PANTHER" id="PTHR34209:SF3">
    <property type="entry name" value="RHODANESE_CELL CYCLE CONTROL PHOSPHATASE SUPERFAMILY PROTEIN"/>
    <property type="match status" value="1"/>
</dbReference>
<proteinExistence type="predicted"/>
<dbReference type="OrthoDB" id="551300at2759"/>
<dbReference type="InterPro" id="IPR001763">
    <property type="entry name" value="Rhodanese-like_dom"/>
</dbReference>
<feature type="region of interest" description="Disordered" evidence="1">
    <location>
        <begin position="509"/>
        <end position="550"/>
    </location>
</feature>
<keyword evidence="4" id="KW-1185">Reference proteome</keyword>
<evidence type="ECO:0000259" key="2">
    <source>
        <dbReference type="PROSITE" id="PS50206"/>
    </source>
</evidence>
<dbReference type="Pfam" id="PF00581">
    <property type="entry name" value="Rhodanese"/>
    <property type="match status" value="1"/>
</dbReference>
<evidence type="ECO:0000256" key="1">
    <source>
        <dbReference type="SAM" id="MobiDB-lite"/>
    </source>
</evidence>
<evidence type="ECO:0000313" key="3">
    <source>
        <dbReference type="EMBL" id="KAF5192278.1"/>
    </source>
</evidence>